<accession>B4SGG9</accession>
<dbReference type="Proteomes" id="UP000002724">
    <property type="component" value="Chromosome"/>
</dbReference>
<keyword evidence="1" id="KW-0946">Virion</keyword>
<dbReference type="RefSeq" id="WP_012509373.1">
    <property type="nucleotide sequence ID" value="NC_011060.1"/>
</dbReference>
<reference evidence="1 2" key="1">
    <citation type="submission" date="2008-06" db="EMBL/GenBank/DDBJ databases">
        <title>Complete sequence of Pelodictyon phaeoclathratiforme BU-1.</title>
        <authorList>
            <consortium name="US DOE Joint Genome Institute"/>
            <person name="Lucas S."/>
            <person name="Copeland A."/>
            <person name="Lapidus A."/>
            <person name="Glavina del Rio T."/>
            <person name="Dalin E."/>
            <person name="Tice H."/>
            <person name="Bruce D."/>
            <person name="Goodwin L."/>
            <person name="Pitluck S."/>
            <person name="Schmutz J."/>
            <person name="Larimer F."/>
            <person name="Land M."/>
            <person name="Hauser L."/>
            <person name="Kyrpides N."/>
            <person name="Mikhailova N."/>
            <person name="Liu Z."/>
            <person name="Li T."/>
            <person name="Zhao F."/>
            <person name="Overmann J."/>
            <person name="Bryant D.A."/>
            <person name="Richardson P."/>
        </authorList>
    </citation>
    <scope>NUCLEOTIDE SEQUENCE [LARGE SCALE GENOMIC DNA]</scope>
    <source>
        <strain evidence="2">DSM 5477 / BU-1</strain>
    </source>
</reference>
<name>B4SGG9_PELPB</name>
<dbReference type="AlphaFoldDB" id="B4SGG9"/>
<protein>
    <submittedName>
        <fullName evidence="1">Chlorosome envelope protein B</fullName>
    </submittedName>
</protein>
<dbReference type="EMBL" id="CP001110">
    <property type="protein sequence ID" value="ACF44905.1"/>
    <property type="molecule type" value="Genomic_DNA"/>
</dbReference>
<evidence type="ECO:0000313" key="1">
    <source>
        <dbReference type="EMBL" id="ACF44905.1"/>
    </source>
</evidence>
<sequence length="71" mass="7551">MANETNNDFSASISNIMDTLTKLGQQQAEILNNTIPAIEPLVKTCTELISNVLGSANQALQSFSASIAPKK</sequence>
<gene>
    <name evidence="1" type="ordered locus">Ppha_2753</name>
</gene>
<dbReference type="OrthoDB" id="595389at2"/>
<keyword evidence="2" id="KW-1185">Reference proteome</keyword>
<keyword evidence="1" id="KW-0261">Viral envelope protein</keyword>
<proteinExistence type="predicted"/>
<organism evidence="1 2">
    <name type="scientific">Pelodictyon phaeoclathratiforme (strain DSM 5477 / BU-1)</name>
    <dbReference type="NCBI Taxonomy" id="324925"/>
    <lineage>
        <taxon>Bacteria</taxon>
        <taxon>Pseudomonadati</taxon>
        <taxon>Chlorobiota</taxon>
        <taxon>Chlorobiia</taxon>
        <taxon>Chlorobiales</taxon>
        <taxon>Chlorobiaceae</taxon>
        <taxon>Chlorobium/Pelodictyon group</taxon>
        <taxon>Pelodictyon</taxon>
    </lineage>
</organism>
<dbReference type="HOGENOM" id="CLU_196054_0_0_10"/>
<evidence type="ECO:0000313" key="2">
    <source>
        <dbReference type="Proteomes" id="UP000002724"/>
    </source>
</evidence>
<dbReference type="KEGG" id="pph:Ppha_2753"/>